<accession>A0AAU9HLF6</accession>
<dbReference type="EMBL" id="HG992337">
    <property type="protein sequence ID" value="CAE6716881.1"/>
    <property type="molecule type" value="Genomic_DNA"/>
</dbReference>
<evidence type="ECO:0000256" key="1">
    <source>
        <dbReference type="SAM" id="MobiDB-lite"/>
    </source>
</evidence>
<dbReference type="AlphaFoldDB" id="A0AAU9HLF6"/>
<gene>
    <name evidence="2" type="ORF">XA1314C_08140</name>
</gene>
<evidence type="ECO:0000313" key="2">
    <source>
        <dbReference type="EMBL" id="CAE6716881.1"/>
    </source>
</evidence>
<dbReference type="Proteomes" id="UP000835242">
    <property type="component" value="Chromosome"/>
</dbReference>
<reference evidence="2 3" key="1">
    <citation type="submission" date="2021-02" db="EMBL/GenBank/DDBJ databases">
        <authorList>
            <person name="Pothier F. J."/>
        </authorList>
    </citation>
    <scope>NUCLEOTIDE SEQUENCE [LARGE SCALE GENOMIC DNA]</scope>
    <source>
        <strain evidence="2 3">1314c</strain>
    </source>
</reference>
<feature type="region of interest" description="Disordered" evidence="1">
    <location>
        <begin position="1"/>
        <end position="23"/>
    </location>
</feature>
<evidence type="ECO:0000313" key="3">
    <source>
        <dbReference type="Proteomes" id="UP000835242"/>
    </source>
</evidence>
<proteinExistence type="predicted"/>
<sequence>MDGFTACPGSGEGTAPSTNEALLQPHNALTQNLVVLSWD</sequence>
<name>A0AAU9HLF6_9XANT</name>
<organism evidence="2 3">
    <name type="scientific">Xanthomonas arboricola</name>
    <dbReference type="NCBI Taxonomy" id="56448"/>
    <lineage>
        <taxon>Bacteria</taxon>
        <taxon>Pseudomonadati</taxon>
        <taxon>Pseudomonadota</taxon>
        <taxon>Gammaproteobacteria</taxon>
        <taxon>Lysobacterales</taxon>
        <taxon>Lysobacteraceae</taxon>
        <taxon>Xanthomonas</taxon>
    </lineage>
</organism>
<dbReference type="EMBL" id="HG992337">
    <property type="protein sequence ID" value="CAE6716866.1"/>
    <property type="molecule type" value="Genomic_DNA"/>
</dbReference>
<protein>
    <submittedName>
        <fullName evidence="2">Uncharacterized protein</fullName>
    </submittedName>
</protein>